<keyword evidence="10 19" id="KW-0274">FAD</keyword>
<evidence type="ECO:0000256" key="6">
    <source>
        <dbReference type="ARBA" id="ARBA00015188"/>
    </source>
</evidence>
<evidence type="ECO:0000256" key="3">
    <source>
        <dbReference type="ARBA" id="ARBA00004496"/>
    </source>
</evidence>
<gene>
    <name evidence="19" type="primary">murB</name>
    <name evidence="21" type="ORF">G3N56_04710</name>
</gene>
<comment type="catalytic activity">
    <reaction evidence="18 19">
        <text>UDP-N-acetyl-alpha-D-muramate + NADP(+) = UDP-N-acetyl-3-O-(1-carboxyvinyl)-alpha-D-glucosamine + NADPH + H(+)</text>
        <dbReference type="Rhea" id="RHEA:12248"/>
        <dbReference type="ChEBI" id="CHEBI:15378"/>
        <dbReference type="ChEBI" id="CHEBI:57783"/>
        <dbReference type="ChEBI" id="CHEBI:58349"/>
        <dbReference type="ChEBI" id="CHEBI:68483"/>
        <dbReference type="ChEBI" id="CHEBI:70757"/>
        <dbReference type="EC" id="1.3.1.98"/>
    </reaction>
</comment>
<feature type="active site" description="Proton donor" evidence="19">
    <location>
        <position position="220"/>
    </location>
</feature>
<reference evidence="21 22" key="1">
    <citation type="submission" date="2020-02" db="EMBL/GenBank/DDBJ databases">
        <title>Comparative genomics of sulfur disproportionating microorganisms.</title>
        <authorList>
            <person name="Ward L.M."/>
            <person name="Bertran E."/>
            <person name="Johnston D.T."/>
        </authorList>
    </citation>
    <scope>NUCLEOTIDE SEQUENCE [LARGE SCALE GENOMIC DNA]</scope>
    <source>
        <strain evidence="21 22">DSM 3696</strain>
    </source>
</reference>
<keyword evidence="11 19" id="KW-0521">NADP</keyword>
<dbReference type="UniPathway" id="UPA00219"/>
<dbReference type="GO" id="GO:0051301">
    <property type="term" value="P:cell division"/>
    <property type="evidence" value="ECO:0007669"/>
    <property type="project" value="UniProtKB-KW"/>
</dbReference>
<evidence type="ECO:0000256" key="2">
    <source>
        <dbReference type="ARBA" id="ARBA00003921"/>
    </source>
</evidence>
<name>A0A7K3NIM7_9BACT</name>
<dbReference type="Pfam" id="PF02873">
    <property type="entry name" value="MurB_C"/>
    <property type="match status" value="1"/>
</dbReference>
<evidence type="ECO:0000256" key="16">
    <source>
        <dbReference type="ARBA" id="ARBA00023316"/>
    </source>
</evidence>
<dbReference type="InterPro" id="IPR016166">
    <property type="entry name" value="FAD-bd_PCMH"/>
</dbReference>
<evidence type="ECO:0000256" key="13">
    <source>
        <dbReference type="ARBA" id="ARBA00022984"/>
    </source>
</evidence>
<evidence type="ECO:0000256" key="19">
    <source>
        <dbReference type="HAMAP-Rule" id="MF_00037"/>
    </source>
</evidence>
<evidence type="ECO:0000256" key="10">
    <source>
        <dbReference type="ARBA" id="ARBA00022827"/>
    </source>
</evidence>
<dbReference type="GO" id="GO:0071555">
    <property type="term" value="P:cell wall organization"/>
    <property type="evidence" value="ECO:0007669"/>
    <property type="project" value="UniProtKB-KW"/>
</dbReference>
<comment type="function">
    <text evidence="2 19">Cell wall formation.</text>
</comment>
<dbReference type="Gene3D" id="3.30.465.10">
    <property type="match status" value="1"/>
</dbReference>
<keyword evidence="9 19" id="KW-0285">Flavoprotein</keyword>
<dbReference type="InterPro" id="IPR036318">
    <property type="entry name" value="FAD-bd_PCMH-like_sf"/>
</dbReference>
<dbReference type="Proteomes" id="UP000469724">
    <property type="component" value="Unassembled WGS sequence"/>
</dbReference>
<keyword evidence="22" id="KW-1185">Reference proteome</keyword>
<comment type="cofactor">
    <cofactor evidence="1 19">
        <name>FAD</name>
        <dbReference type="ChEBI" id="CHEBI:57692"/>
    </cofactor>
</comment>
<evidence type="ECO:0000256" key="9">
    <source>
        <dbReference type="ARBA" id="ARBA00022630"/>
    </source>
</evidence>
<dbReference type="HAMAP" id="MF_00037">
    <property type="entry name" value="MurB"/>
    <property type="match status" value="1"/>
</dbReference>
<evidence type="ECO:0000256" key="8">
    <source>
        <dbReference type="ARBA" id="ARBA00022618"/>
    </source>
</evidence>
<evidence type="ECO:0000313" key="21">
    <source>
        <dbReference type="EMBL" id="NDY56046.1"/>
    </source>
</evidence>
<dbReference type="PROSITE" id="PS51387">
    <property type="entry name" value="FAD_PCMH"/>
    <property type="match status" value="1"/>
</dbReference>
<dbReference type="GO" id="GO:0008762">
    <property type="term" value="F:UDP-N-acetylmuramate dehydrogenase activity"/>
    <property type="evidence" value="ECO:0007669"/>
    <property type="project" value="UniProtKB-UniRule"/>
</dbReference>
<dbReference type="AlphaFoldDB" id="A0A7K3NIM7"/>
<keyword evidence="14 19" id="KW-0560">Oxidoreductase</keyword>
<dbReference type="SUPFAM" id="SSF56194">
    <property type="entry name" value="Uridine diphospho-N-Acetylenolpyruvylglucosamine reductase, MurB, C-terminal domain"/>
    <property type="match status" value="1"/>
</dbReference>
<dbReference type="InterPro" id="IPR003170">
    <property type="entry name" value="MurB"/>
</dbReference>
<comment type="pathway">
    <text evidence="4 19">Cell wall biogenesis; peptidoglycan biosynthesis.</text>
</comment>
<evidence type="ECO:0000256" key="12">
    <source>
        <dbReference type="ARBA" id="ARBA00022960"/>
    </source>
</evidence>
<feature type="active site" evidence="19">
    <location>
        <position position="168"/>
    </location>
</feature>
<feature type="domain" description="FAD-binding PCMH-type" evidence="20">
    <location>
        <begin position="19"/>
        <end position="201"/>
    </location>
</feature>
<dbReference type="Pfam" id="PF01565">
    <property type="entry name" value="FAD_binding_4"/>
    <property type="match status" value="1"/>
</dbReference>
<comment type="subcellular location">
    <subcellularLocation>
        <location evidence="3 19">Cytoplasm</location>
    </subcellularLocation>
</comment>
<dbReference type="GO" id="GO:0009252">
    <property type="term" value="P:peptidoglycan biosynthetic process"/>
    <property type="evidence" value="ECO:0007669"/>
    <property type="project" value="UniProtKB-UniRule"/>
</dbReference>
<organism evidence="21 22">
    <name type="scientific">Desulfolutivibrio sulfodismutans</name>
    <dbReference type="NCBI Taxonomy" id="63561"/>
    <lineage>
        <taxon>Bacteria</taxon>
        <taxon>Pseudomonadati</taxon>
        <taxon>Thermodesulfobacteriota</taxon>
        <taxon>Desulfovibrionia</taxon>
        <taxon>Desulfovibrionales</taxon>
        <taxon>Desulfovibrionaceae</taxon>
        <taxon>Desulfolutivibrio</taxon>
    </lineage>
</organism>
<dbReference type="EMBL" id="JAAGRQ010000013">
    <property type="protein sequence ID" value="NDY56046.1"/>
    <property type="molecule type" value="Genomic_DNA"/>
</dbReference>
<evidence type="ECO:0000256" key="18">
    <source>
        <dbReference type="ARBA" id="ARBA00048914"/>
    </source>
</evidence>
<dbReference type="InterPro" id="IPR006094">
    <property type="entry name" value="Oxid_FAD_bind_N"/>
</dbReference>
<keyword evidence="7 19" id="KW-0963">Cytoplasm</keyword>
<dbReference type="SUPFAM" id="SSF56176">
    <property type="entry name" value="FAD-binding/transporter-associated domain-like"/>
    <property type="match status" value="1"/>
</dbReference>
<comment type="similarity">
    <text evidence="19">Belongs to the MurB family.</text>
</comment>
<dbReference type="GO" id="GO:0005829">
    <property type="term" value="C:cytosol"/>
    <property type="evidence" value="ECO:0007669"/>
    <property type="project" value="TreeGrafter"/>
</dbReference>
<keyword evidence="12 19" id="KW-0133">Cell shape</keyword>
<proteinExistence type="inferred from homology"/>
<keyword evidence="13 19" id="KW-0573">Peptidoglycan synthesis</keyword>
<evidence type="ECO:0000259" key="20">
    <source>
        <dbReference type="PROSITE" id="PS51387"/>
    </source>
</evidence>
<comment type="caution">
    <text evidence="21">The sequence shown here is derived from an EMBL/GenBank/DDBJ whole genome shotgun (WGS) entry which is preliminary data.</text>
</comment>
<evidence type="ECO:0000256" key="15">
    <source>
        <dbReference type="ARBA" id="ARBA00023306"/>
    </source>
</evidence>
<evidence type="ECO:0000256" key="17">
    <source>
        <dbReference type="ARBA" id="ARBA00031026"/>
    </source>
</evidence>
<evidence type="ECO:0000256" key="14">
    <source>
        <dbReference type="ARBA" id="ARBA00023002"/>
    </source>
</evidence>
<dbReference type="GO" id="GO:0008360">
    <property type="term" value="P:regulation of cell shape"/>
    <property type="evidence" value="ECO:0007669"/>
    <property type="project" value="UniProtKB-KW"/>
</dbReference>
<dbReference type="Gene3D" id="3.90.78.10">
    <property type="entry name" value="UDP-N-acetylenolpyruvoylglucosamine reductase, C-terminal domain"/>
    <property type="match status" value="1"/>
</dbReference>
<evidence type="ECO:0000256" key="7">
    <source>
        <dbReference type="ARBA" id="ARBA00022490"/>
    </source>
</evidence>
<keyword evidence="15 19" id="KW-0131">Cell cycle</keyword>
<sequence>MGLEILDGPPLARRTTLGLGGKTRAEIRAAALADLDGLADALARVGARPLALGGGSNLLAVDRELDVAVVSLSRGDDPEPVPGAPHGRVRVAAWGGLRLGRLVSWCSRHGLAGISGMAGIPGSVGGAVAGNAGSYGRDMAGVLAGVWAWTPKDGVEFFGPDRFTAGYRRFSLTGVTGFFMIARVLFDFSVAAEAVVRQEARAALEKKKATQPIAAATAGCLFKNPPGESAGRLLDLAGFRGRRLGGMEFSAMHANFLVNRGGGASDEAFALIDAAREAVRSKFGHELELEVRVVS</sequence>
<evidence type="ECO:0000256" key="11">
    <source>
        <dbReference type="ARBA" id="ARBA00022857"/>
    </source>
</evidence>
<dbReference type="InterPro" id="IPR036635">
    <property type="entry name" value="MurB_C_sf"/>
</dbReference>
<evidence type="ECO:0000256" key="5">
    <source>
        <dbReference type="ARBA" id="ARBA00012518"/>
    </source>
</evidence>
<dbReference type="EC" id="1.3.1.98" evidence="5 19"/>
<feature type="active site" evidence="19">
    <location>
        <position position="290"/>
    </location>
</feature>
<dbReference type="PANTHER" id="PTHR21071">
    <property type="entry name" value="UDP-N-ACETYLENOLPYRUVOYLGLUCOSAMINE REDUCTASE"/>
    <property type="match status" value="1"/>
</dbReference>
<dbReference type="GO" id="GO:0071949">
    <property type="term" value="F:FAD binding"/>
    <property type="evidence" value="ECO:0007669"/>
    <property type="project" value="InterPro"/>
</dbReference>
<accession>A0A7K3NIM7</accession>
<dbReference type="InterPro" id="IPR016167">
    <property type="entry name" value="FAD-bd_PCMH_sub1"/>
</dbReference>
<keyword evidence="16 19" id="KW-0961">Cell wall biogenesis/degradation</keyword>
<dbReference type="Gene3D" id="3.30.43.10">
    <property type="entry name" value="Uridine Diphospho-n-acetylenolpyruvylglucosamine Reductase, domain 2"/>
    <property type="match status" value="1"/>
</dbReference>
<evidence type="ECO:0000256" key="4">
    <source>
        <dbReference type="ARBA" id="ARBA00004752"/>
    </source>
</evidence>
<dbReference type="InterPro" id="IPR016169">
    <property type="entry name" value="FAD-bd_PCMH_sub2"/>
</dbReference>
<dbReference type="InterPro" id="IPR011601">
    <property type="entry name" value="MurB_C"/>
</dbReference>
<protein>
    <recommendedName>
        <fullName evidence="6 19">UDP-N-acetylenolpyruvoylglucosamine reductase</fullName>
        <ecNumber evidence="5 19">1.3.1.98</ecNumber>
    </recommendedName>
    <alternativeName>
        <fullName evidence="17 19">UDP-N-acetylmuramate dehydrogenase</fullName>
    </alternativeName>
</protein>
<evidence type="ECO:0000313" key="22">
    <source>
        <dbReference type="Proteomes" id="UP000469724"/>
    </source>
</evidence>
<dbReference type="RefSeq" id="WP_163301103.1">
    <property type="nucleotide sequence ID" value="NZ_JAAGRQ010000013.1"/>
</dbReference>
<dbReference type="PANTHER" id="PTHR21071:SF4">
    <property type="entry name" value="UDP-N-ACETYLENOLPYRUVOYLGLUCOSAMINE REDUCTASE"/>
    <property type="match status" value="1"/>
</dbReference>
<evidence type="ECO:0000256" key="1">
    <source>
        <dbReference type="ARBA" id="ARBA00001974"/>
    </source>
</evidence>
<keyword evidence="8 19" id="KW-0132">Cell division</keyword>